<dbReference type="SUPFAM" id="SSF48264">
    <property type="entry name" value="Cytochrome P450"/>
    <property type="match status" value="1"/>
</dbReference>
<evidence type="ECO:0000256" key="1">
    <source>
        <dbReference type="PIRSR" id="PIRSR602401-1"/>
    </source>
</evidence>
<evidence type="ECO:0000313" key="3">
    <source>
        <dbReference type="Proteomes" id="UP000070700"/>
    </source>
</evidence>
<protein>
    <submittedName>
        <fullName evidence="2">Pisatin demethylase</fullName>
    </submittedName>
</protein>
<keyword evidence="2" id="KW-0489">Methyltransferase</keyword>
<comment type="cofactor">
    <cofactor evidence="1">
        <name>heme</name>
        <dbReference type="ChEBI" id="CHEBI:30413"/>
    </cofactor>
</comment>
<dbReference type="InterPro" id="IPR001128">
    <property type="entry name" value="Cyt_P450"/>
</dbReference>
<dbReference type="RefSeq" id="XP_018076885.1">
    <property type="nucleotide sequence ID" value="XM_018216666.1"/>
</dbReference>
<dbReference type="CDD" id="cd11060">
    <property type="entry name" value="CYP57A1-like"/>
    <property type="match status" value="1"/>
</dbReference>
<dbReference type="PANTHER" id="PTHR24305:SF168">
    <property type="entry name" value="P450, PUTATIVE (EUROFUNG)-RELATED"/>
    <property type="match status" value="1"/>
</dbReference>
<dbReference type="GO" id="GO:0016705">
    <property type="term" value="F:oxidoreductase activity, acting on paired donors, with incorporation or reduction of molecular oxygen"/>
    <property type="evidence" value="ECO:0007669"/>
    <property type="project" value="InterPro"/>
</dbReference>
<keyword evidence="1" id="KW-0349">Heme</keyword>
<dbReference type="GeneID" id="28826392"/>
<feature type="binding site" description="axial binding residue" evidence="1">
    <location>
        <position position="433"/>
    </location>
    <ligand>
        <name>heme</name>
        <dbReference type="ChEBI" id="CHEBI:30413"/>
    </ligand>
    <ligandPart>
        <name>Fe</name>
        <dbReference type="ChEBI" id="CHEBI:18248"/>
    </ligandPart>
</feature>
<dbReference type="InterPro" id="IPR050121">
    <property type="entry name" value="Cytochrome_P450_monoxygenase"/>
</dbReference>
<dbReference type="AlphaFoldDB" id="A0A194XQI4"/>
<organism evidence="2 3">
    <name type="scientific">Mollisia scopiformis</name>
    <name type="common">Conifer needle endophyte fungus</name>
    <name type="synonym">Phialocephala scopiformis</name>
    <dbReference type="NCBI Taxonomy" id="149040"/>
    <lineage>
        <taxon>Eukaryota</taxon>
        <taxon>Fungi</taxon>
        <taxon>Dikarya</taxon>
        <taxon>Ascomycota</taxon>
        <taxon>Pezizomycotina</taxon>
        <taxon>Leotiomycetes</taxon>
        <taxon>Helotiales</taxon>
        <taxon>Mollisiaceae</taxon>
        <taxon>Mollisia</taxon>
    </lineage>
</organism>
<dbReference type="GO" id="GO:0004497">
    <property type="term" value="F:monooxygenase activity"/>
    <property type="evidence" value="ECO:0007669"/>
    <property type="project" value="InterPro"/>
</dbReference>
<dbReference type="PRINTS" id="PR00463">
    <property type="entry name" value="EP450I"/>
</dbReference>
<dbReference type="Pfam" id="PF00067">
    <property type="entry name" value="p450"/>
    <property type="match status" value="1"/>
</dbReference>
<dbReference type="Proteomes" id="UP000070700">
    <property type="component" value="Unassembled WGS sequence"/>
</dbReference>
<name>A0A194XQI4_MOLSC</name>
<keyword evidence="1" id="KW-0479">Metal-binding</keyword>
<dbReference type="InParanoid" id="A0A194XQI4"/>
<dbReference type="InterPro" id="IPR036396">
    <property type="entry name" value="Cyt_P450_sf"/>
</dbReference>
<dbReference type="EMBL" id="KQ947406">
    <property type="protein sequence ID" value="KUJ22530.1"/>
    <property type="molecule type" value="Genomic_DNA"/>
</dbReference>
<dbReference type="OrthoDB" id="1470350at2759"/>
<sequence>MSVFSAVFQFCVQNTYCLLAASAALYGALLHSNYRRLKAFRGPWAAKFTDLWLAKAALGDSQHAVLADVCEKYGSIACIGPNTLVTNSPELWMRMSAARSPYTKGDWYAGLRLPPGRDNIFSQQDEEIHTKRRAQMADGYAGKTNPTLEPTISRHVQNLIDLLRRKYISSDKVFKPVDMGRKASFFTMDVITDVAFGQPFQNLTDDHDTFSYIQNTEDMIPTILRMATIPALRALFQSKFGALLFPSDKSEKGVGKLMGVAKQLASKRFAAKDTDVRQDMLSSFISRGLTEDDVMIESVLQILAGADTTATAIRSILLHTMTNPHVYRTLQKEIDTAVEEGRATRSGVIKDFDAKELPYLQAVIKEGLRIWPPVTGMLSKLSPPEGDNFTLASGEEVHIPGRLETGGTKDEVKRFAMMEKLSELIFGYGKYQCLGKNVASLELNKAIFELFRCFDFQIVSPTKPWRSTNVGLWLQSEMWVRVTERVANN</sequence>
<dbReference type="KEGG" id="psco:LY89DRAFT_693885"/>
<proteinExistence type="predicted"/>
<keyword evidence="2" id="KW-0808">Transferase</keyword>
<evidence type="ECO:0000313" key="2">
    <source>
        <dbReference type="EMBL" id="KUJ22530.1"/>
    </source>
</evidence>
<gene>
    <name evidence="2" type="ORF">LY89DRAFT_693885</name>
</gene>
<dbReference type="Gene3D" id="1.10.630.10">
    <property type="entry name" value="Cytochrome P450"/>
    <property type="match status" value="1"/>
</dbReference>
<dbReference type="PRINTS" id="PR00385">
    <property type="entry name" value="P450"/>
</dbReference>
<dbReference type="GO" id="GO:0020037">
    <property type="term" value="F:heme binding"/>
    <property type="evidence" value="ECO:0007669"/>
    <property type="project" value="InterPro"/>
</dbReference>
<reference evidence="2 3" key="1">
    <citation type="submission" date="2015-10" db="EMBL/GenBank/DDBJ databases">
        <title>Full genome of DAOMC 229536 Phialocephala scopiformis, a fungal endophyte of spruce producing the potent anti-insectan compound rugulosin.</title>
        <authorList>
            <consortium name="DOE Joint Genome Institute"/>
            <person name="Walker A.K."/>
            <person name="Frasz S.L."/>
            <person name="Seifert K.A."/>
            <person name="Miller J.D."/>
            <person name="Mondo S.J."/>
            <person name="Labutti K."/>
            <person name="Lipzen A."/>
            <person name="Dockter R."/>
            <person name="Kennedy M."/>
            <person name="Grigoriev I.V."/>
            <person name="Spatafora J.W."/>
        </authorList>
    </citation>
    <scope>NUCLEOTIDE SEQUENCE [LARGE SCALE GENOMIC DNA]</scope>
    <source>
        <strain evidence="2 3">CBS 120377</strain>
    </source>
</reference>
<accession>A0A194XQI4</accession>
<dbReference type="InterPro" id="IPR002401">
    <property type="entry name" value="Cyt_P450_E_grp-I"/>
</dbReference>
<dbReference type="GO" id="GO:0005506">
    <property type="term" value="F:iron ion binding"/>
    <property type="evidence" value="ECO:0007669"/>
    <property type="project" value="InterPro"/>
</dbReference>
<keyword evidence="1" id="KW-0408">Iron</keyword>
<dbReference type="PANTHER" id="PTHR24305">
    <property type="entry name" value="CYTOCHROME P450"/>
    <property type="match status" value="1"/>
</dbReference>
<dbReference type="GO" id="GO:0032259">
    <property type="term" value="P:methylation"/>
    <property type="evidence" value="ECO:0007669"/>
    <property type="project" value="UniProtKB-KW"/>
</dbReference>
<keyword evidence="3" id="KW-1185">Reference proteome</keyword>
<dbReference type="GO" id="GO:0008168">
    <property type="term" value="F:methyltransferase activity"/>
    <property type="evidence" value="ECO:0007669"/>
    <property type="project" value="UniProtKB-KW"/>
</dbReference>